<name>A0ABP0VTW6_9BRYO</name>
<dbReference type="EMBL" id="OZ020105">
    <property type="protein sequence ID" value="CAK9257371.1"/>
    <property type="molecule type" value="Genomic_DNA"/>
</dbReference>
<keyword evidence="2" id="KW-1185">Reference proteome</keyword>
<feature type="non-terminal residue" evidence="1">
    <location>
        <position position="138"/>
    </location>
</feature>
<sequence length="138" mass="15511">EESEEEPLPSQALMNMSLLMRVPSGPSPRHIEFWNTKEEDQPQLVPNYSSSSSSSKWLTCYLEEMSLVLRQGGWREDDICDMMEAQALPSTTWNQQIDAQAMLLTLAKEVELLSTSLKKAGWSVPDGSESLKWGLCTS</sequence>
<dbReference type="PANTHER" id="PTHR32011">
    <property type="entry name" value="OS08G0472400 PROTEIN"/>
    <property type="match status" value="1"/>
</dbReference>
<dbReference type="PANTHER" id="PTHR32011:SF2">
    <property type="entry name" value="OS08G0472400 PROTEIN"/>
    <property type="match status" value="1"/>
</dbReference>
<reference evidence="1" key="1">
    <citation type="submission" date="2024-02" db="EMBL/GenBank/DDBJ databases">
        <authorList>
            <consortium name="ELIXIR-Norway"/>
            <consortium name="Elixir Norway"/>
        </authorList>
    </citation>
    <scope>NUCLEOTIDE SEQUENCE</scope>
</reference>
<accession>A0ABP0VTW6</accession>
<evidence type="ECO:0000313" key="1">
    <source>
        <dbReference type="EMBL" id="CAK9257371.1"/>
    </source>
</evidence>
<proteinExistence type="predicted"/>
<dbReference type="Proteomes" id="UP001497444">
    <property type="component" value="Chromosome 10"/>
</dbReference>
<organism evidence="1 2">
    <name type="scientific">Sphagnum jensenii</name>
    <dbReference type="NCBI Taxonomy" id="128206"/>
    <lineage>
        <taxon>Eukaryota</taxon>
        <taxon>Viridiplantae</taxon>
        <taxon>Streptophyta</taxon>
        <taxon>Embryophyta</taxon>
        <taxon>Bryophyta</taxon>
        <taxon>Sphagnophytina</taxon>
        <taxon>Sphagnopsida</taxon>
        <taxon>Sphagnales</taxon>
        <taxon>Sphagnaceae</taxon>
        <taxon>Sphagnum</taxon>
    </lineage>
</organism>
<evidence type="ECO:0000313" key="2">
    <source>
        <dbReference type="Proteomes" id="UP001497444"/>
    </source>
</evidence>
<protein>
    <submittedName>
        <fullName evidence="1">Uncharacterized protein</fullName>
    </submittedName>
</protein>
<gene>
    <name evidence="1" type="ORF">CSSPJE1EN1_LOCUS2849</name>
</gene>